<sequence>MQLIHHAVYAVSVLATIAAAVPGPIVARGEKFPVFNGDKSVMVETEPSAETGNVLMELAEGDVDCKGSAFCERLGSSCDDAYRKVIPSNTYSTYLDGTCGLFVSGNHCEVTGQDLMDAYNEIRNRGHCSHCGRKQIANGSAASLFEANPANWDKKLPGLHHIHKFLIQLVQAYGRDDQNLGLSQSQCQAAFPGLFQDIQRGVEFWKSRGRISRDDLRTVPLEDGMARAIISNGDLYVVATRAKGDDHRRKILGTLGSIHRALSASSNRTSHPTIEFIFSIEDRVDDVDAVGHPVWVLSRKASEESVILMPDFGYWSWAKSNIGPYGQVVQSIMTAESNLKFADKKQKLVWRGKLSFAPKLRRALLDIARGKPWSDVKELDWSKKTNFLSMEDHCRYMFIGHVEGRAYSASLKYRQACRSVVVAHKLQYIQHHHYLLVSSGPEQNYVEVERDFSDLPKHIDELLKKPDKAERIANNSVKTFRERYLTPAAEACYWRALWEGWAEVSANVTHDVVRLPADRGLRYESFVLLDSNDMFKYSFESE</sequence>
<protein>
    <recommendedName>
        <fullName evidence="2">Glycosyl transferase CAP10 domain-containing protein</fullName>
    </recommendedName>
</protein>
<feature type="domain" description="Glycosyl transferase CAP10" evidence="2">
    <location>
        <begin position="270"/>
        <end position="506"/>
    </location>
</feature>
<keyword evidence="1" id="KW-0732">Signal</keyword>
<dbReference type="Pfam" id="PF15474">
    <property type="entry name" value="MU117"/>
    <property type="match status" value="1"/>
</dbReference>
<evidence type="ECO:0000256" key="1">
    <source>
        <dbReference type="SAM" id="SignalP"/>
    </source>
</evidence>
<organism evidence="3 4">
    <name type="scientific">Aspergillus bombycis</name>
    <dbReference type="NCBI Taxonomy" id="109264"/>
    <lineage>
        <taxon>Eukaryota</taxon>
        <taxon>Fungi</taxon>
        <taxon>Dikarya</taxon>
        <taxon>Ascomycota</taxon>
        <taxon>Pezizomycotina</taxon>
        <taxon>Eurotiomycetes</taxon>
        <taxon>Eurotiomycetidae</taxon>
        <taxon>Eurotiales</taxon>
        <taxon>Aspergillaceae</taxon>
        <taxon>Aspergillus</taxon>
    </lineage>
</organism>
<evidence type="ECO:0000313" key="3">
    <source>
        <dbReference type="EMBL" id="OGM44731.1"/>
    </source>
</evidence>
<feature type="signal peptide" evidence="1">
    <location>
        <begin position="1"/>
        <end position="20"/>
    </location>
</feature>
<gene>
    <name evidence="3" type="ORF">ABOM_007391</name>
</gene>
<reference evidence="3 4" key="1">
    <citation type="journal article" date="2016" name="Genome Biol. Evol.">
        <title>Draft genome sequence of an aflatoxigenic Aspergillus species, A. bombycis.</title>
        <authorList>
            <person name="Moore G.G."/>
            <person name="Mack B.M."/>
            <person name="Beltz S.B."/>
            <person name="Gilbert M.K."/>
        </authorList>
    </citation>
    <scope>NUCLEOTIDE SEQUENCE [LARGE SCALE GENOMIC DNA]</scope>
    <source>
        <strain evidence="4">NRRL 26010</strain>
    </source>
</reference>
<dbReference type="PANTHER" id="PTHR12203:SF107">
    <property type="entry name" value="GLYCOSYL TRANSFERASE CAP10 DOMAIN-CONTAINING PROTEIN"/>
    <property type="match status" value="1"/>
</dbReference>
<keyword evidence="4" id="KW-1185">Reference proteome</keyword>
<comment type="caution">
    <text evidence="3">The sequence shown here is derived from an EMBL/GenBank/DDBJ whole genome shotgun (WGS) entry which is preliminary data.</text>
</comment>
<feature type="chain" id="PRO_5009534284" description="Glycosyl transferase CAP10 domain-containing protein" evidence="1">
    <location>
        <begin position="21"/>
        <end position="542"/>
    </location>
</feature>
<dbReference type="InterPro" id="IPR029167">
    <property type="entry name" value="Mug117"/>
</dbReference>
<dbReference type="Proteomes" id="UP000179179">
    <property type="component" value="Unassembled WGS sequence"/>
</dbReference>
<dbReference type="InterPro" id="IPR051091">
    <property type="entry name" value="O-Glucosyltr/Glycosyltrsf_90"/>
</dbReference>
<dbReference type="AlphaFoldDB" id="A0A1F7ZZ57"/>
<dbReference type="EMBL" id="LYCR01000051">
    <property type="protein sequence ID" value="OGM44731.1"/>
    <property type="molecule type" value="Genomic_DNA"/>
</dbReference>
<dbReference type="SMART" id="SM00672">
    <property type="entry name" value="CAP10"/>
    <property type="match status" value="1"/>
</dbReference>
<dbReference type="GeneID" id="34450781"/>
<dbReference type="RefSeq" id="XP_022388448.1">
    <property type="nucleotide sequence ID" value="XM_022534520.1"/>
</dbReference>
<evidence type="ECO:0000313" key="4">
    <source>
        <dbReference type="Proteomes" id="UP000179179"/>
    </source>
</evidence>
<dbReference type="InterPro" id="IPR006598">
    <property type="entry name" value="CAP10"/>
</dbReference>
<dbReference type="PANTHER" id="PTHR12203">
    <property type="entry name" value="KDEL LYS-ASP-GLU-LEU CONTAINING - RELATED"/>
    <property type="match status" value="1"/>
</dbReference>
<evidence type="ECO:0000259" key="2">
    <source>
        <dbReference type="SMART" id="SM00672"/>
    </source>
</evidence>
<proteinExistence type="predicted"/>
<name>A0A1F7ZZ57_9EURO</name>
<dbReference type="Pfam" id="PF05686">
    <property type="entry name" value="Glyco_transf_90"/>
    <property type="match status" value="1"/>
</dbReference>
<accession>A0A1F7ZZ57</accession>
<dbReference type="OrthoDB" id="202415at2759"/>